<dbReference type="InParanoid" id="A0A286UCA2"/>
<dbReference type="EMBL" id="NBII01000007">
    <property type="protein sequence ID" value="PAV17232.1"/>
    <property type="molecule type" value="Genomic_DNA"/>
</dbReference>
<comment type="caution">
    <text evidence="1">The sequence shown here is derived from an EMBL/GenBank/DDBJ whole genome shotgun (WGS) entry which is preliminary data.</text>
</comment>
<name>A0A286UCA2_9AGAM</name>
<dbReference type="Proteomes" id="UP000217199">
    <property type="component" value="Unassembled WGS sequence"/>
</dbReference>
<dbReference type="AlphaFoldDB" id="A0A286UCA2"/>
<sequence length="95" mass="10706">MFPYGTVFGNQENSLTRANRRFSGVPGNARDFAHSAVNFLNYRINYTQLATEEQGPHVNISEKLQYLSSWYPGAGFKNIIKGSYQNGTNMGRKPL</sequence>
<protein>
    <submittedName>
        <fullName evidence="1">Uncharacterized protein</fullName>
    </submittedName>
</protein>
<reference evidence="1 2" key="1">
    <citation type="journal article" date="2017" name="Mol. Ecol.">
        <title>Comparative and population genomic landscape of Phellinus noxius: A hypervariable fungus causing root rot in trees.</title>
        <authorList>
            <person name="Chung C.L."/>
            <person name="Lee T.J."/>
            <person name="Akiba M."/>
            <person name="Lee H.H."/>
            <person name="Kuo T.H."/>
            <person name="Liu D."/>
            <person name="Ke H.M."/>
            <person name="Yokoi T."/>
            <person name="Roa M.B."/>
            <person name="Lu M.J."/>
            <person name="Chang Y.Y."/>
            <person name="Ann P.J."/>
            <person name="Tsai J.N."/>
            <person name="Chen C.Y."/>
            <person name="Tzean S.S."/>
            <person name="Ota Y."/>
            <person name="Hattori T."/>
            <person name="Sahashi N."/>
            <person name="Liou R.F."/>
            <person name="Kikuchi T."/>
            <person name="Tsai I.J."/>
        </authorList>
    </citation>
    <scope>NUCLEOTIDE SEQUENCE [LARGE SCALE GENOMIC DNA]</scope>
    <source>
        <strain evidence="1 2">FFPRI411160</strain>
    </source>
</reference>
<keyword evidence="2" id="KW-1185">Reference proteome</keyword>
<evidence type="ECO:0000313" key="2">
    <source>
        <dbReference type="Proteomes" id="UP000217199"/>
    </source>
</evidence>
<dbReference type="OrthoDB" id="2789670at2759"/>
<proteinExistence type="predicted"/>
<accession>A0A286UCA2</accession>
<evidence type="ECO:0000313" key="1">
    <source>
        <dbReference type="EMBL" id="PAV17232.1"/>
    </source>
</evidence>
<gene>
    <name evidence="1" type="ORF">PNOK_0729600</name>
</gene>
<organism evidence="1 2">
    <name type="scientific">Pyrrhoderma noxium</name>
    <dbReference type="NCBI Taxonomy" id="2282107"/>
    <lineage>
        <taxon>Eukaryota</taxon>
        <taxon>Fungi</taxon>
        <taxon>Dikarya</taxon>
        <taxon>Basidiomycota</taxon>
        <taxon>Agaricomycotina</taxon>
        <taxon>Agaricomycetes</taxon>
        <taxon>Hymenochaetales</taxon>
        <taxon>Hymenochaetaceae</taxon>
        <taxon>Pyrrhoderma</taxon>
    </lineage>
</organism>